<protein>
    <submittedName>
        <fullName evidence="2">Uncharacterized protein</fullName>
    </submittedName>
</protein>
<feature type="region of interest" description="Disordered" evidence="1">
    <location>
        <begin position="111"/>
        <end position="272"/>
    </location>
</feature>
<feature type="compositionally biased region" description="Basic residues" evidence="1">
    <location>
        <begin position="326"/>
        <end position="339"/>
    </location>
</feature>
<feature type="compositionally biased region" description="Basic residues" evidence="1">
    <location>
        <begin position="582"/>
        <end position="591"/>
    </location>
</feature>
<feature type="region of interest" description="Disordered" evidence="1">
    <location>
        <begin position="319"/>
        <end position="366"/>
    </location>
</feature>
<sequence>MARLRCGRALAAQPRVPARSAPAARLRAPGGAGIRPHRAGVGPGSRPAAPAGARIRAPHRLLQHGRGLRVFLARAPVRQPLSGGRPPGIYGRSRLPPQPGGRGLVCAAGDAGLAQHPRRPRVPHRRRPARRPCAGLATPAGRHGPSRRARRAAVSAPCGAGGGAPVPGARGAEQGARGDGDAENRRGDAAGRRGHLGRGGCGTAGGCRPAGVHRHGRAGSGRPRCPRRHRPGRAPARAARLPLGPQPGTAGPPAAGGPGAAGGGDGAAGLVPRDGAVDGGRVVALGHVCPRLRDRAHLWLAGVAQARGTGAAARASRRAGAGGVAVRRRRMAAGQRRQRAGAAPVLPGPDDDRGGGGRAGPAAGPRADLPACLSAAGGAVRRSADRAANRLHHRFLRAAAATAGHTAAAGIRCRVVAGARAGQRRARGPDHRARSLERHDAGHRRRPPDLWLGIFRPGYLAAVPDRRPLGPAARRADSRAGRAGPGGARHRPPPGNGGVRRGSAGRRLARHRTGGHDFRAARRRRRQGAAPAAPARAVDRRQNGAHGLARAAPRPAAAVVRQLPGRRPHRVAATDLVPPPARTRRPARARAPHGDSGPAALARDAGRATRHRRGPAPAARAADHGTIGRDQVAGLALVPPARGRHQQRSAPETEAGLEQINRRRRQRRRNHRGRGLRRRPRAGRTRHDGAAGRHAARHRTAAAPCGGAVIRRAPPHGGPPRRPPMTDSDKY</sequence>
<feature type="compositionally biased region" description="Basic residues" evidence="1">
    <location>
        <begin position="662"/>
        <end position="684"/>
    </location>
</feature>
<dbReference type="AlphaFoldDB" id="A0A699GIH2"/>
<gene>
    <name evidence="2" type="ORF">Tci_000536</name>
</gene>
<feature type="compositionally biased region" description="Basic residues" evidence="1">
    <location>
        <begin position="116"/>
        <end position="130"/>
    </location>
</feature>
<feature type="region of interest" description="Disordered" evidence="1">
    <location>
        <begin position="25"/>
        <end position="51"/>
    </location>
</feature>
<feature type="compositionally biased region" description="Basic and acidic residues" evidence="1">
    <location>
        <begin position="176"/>
        <end position="191"/>
    </location>
</feature>
<feature type="region of interest" description="Disordered" evidence="1">
    <location>
        <begin position="641"/>
        <end position="731"/>
    </location>
</feature>
<feature type="compositionally biased region" description="Basic and acidic residues" evidence="1">
    <location>
        <begin position="427"/>
        <end position="440"/>
    </location>
</feature>
<evidence type="ECO:0000313" key="2">
    <source>
        <dbReference type="EMBL" id="GEU28558.1"/>
    </source>
</evidence>
<feature type="compositionally biased region" description="Basic residues" evidence="1">
    <location>
        <begin position="503"/>
        <end position="513"/>
    </location>
</feature>
<name>A0A699GIH2_TANCI</name>
<feature type="compositionally biased region" description="Gly residues" evidence="1">
    <location>
        <begin position="254"/>
        <end position="267"/>
    </location>
</feature>
<feature type="region of interest" description="Disordered" evidence="1">
    <location>
        <begin position="79"/>
        <end position="98"/>
    </location>
</feature>
<evidence type="ECO:0000256" key="1">
    <source>
        <dbReference type="SAM" id="MobiDB-lite"/>
    </source>
</evidence>
<proteinExistence type="predicted"/>
<feature type="compositionally biased region" description="Low complexity" evidence="1">
    <location>
        <begin position="549"/>
        <end position="561"/>
    </location>
</feature>
<comment type="caution">
    <text evidence="2">The sequence shown here is derived from an EMBL/GenBank/DDBJ whole genome shotgun (WGS) entry which is preliminary data.</text>
</comment>
<feature type="compositionally biased region" description="Low complexity" evidence="1">
    <location>
        <begin position="233"/>
        <end position="253"/>
    </location>
</feature>
<organism evidence="2">
    <name type="scientific">Tanacetum cinerariifolium</name>
    <name type="common">Dalmatian daisy</name>
    <name type="synonym">Chrysanthemum cinerariifolium</name>
    <dbReference type="NCBI Taxonomy" id="118510"/>
    <lineage>
        <taxon>Eukaryota</taxon>
        <taxon>Viridiplantae</taxon>
        <taxon>Streptophyta</taxon>
        <taxon>Embryophyta</taxon>
        <taxon>Tracheophyta</taxon>
        <taxon>Spermatophyta</taxon>
        <taxon>Magnoliopsida</taxon>
        <taxon>eudicotyledons</taxon>
        <taxon>Gunneridae</taxon>
        <taxon>Pentapetalae</taxon>
        <taxon>asterids</taxon>
        <taxon>campanulids</taxon>
        <taxon>Asterales</taxon>
        <taxon>Asteraceae</taxon>
        <taxon>Asteroideae</taxon>
        <taxon>Anthemideae</taxon>
        <taxon>Anthemidinae</taxon>
        <taxon>Tanacetum</taxon>
    </lineage>
</organism>
<dbReference type="EMBL" id="BKCJ010000009">
    <property type="protein sequence ID" value="GEU28558.1"/>
    <property type="molecule type" value="Genomic_DNA"/>
</dbReference>
<feature type="region of interest" description="Disordered" evidence="1">
    <location>
        <begin position="419"/>
        <end position="449"/>
    </location>
</feature>
<feature type="compositionally biased region" description="Basic and acidic residues" evidence="1">
    <location>
        <begin position="464"/>
        <end position="480"/>
    </location>
</feature>
<accession>A0A699GIH2</accession>
<feature type="region of interest" description="Disordered" evidence="1">
    <location>
        <begin position="463"/>
        <end position="629"/>
    </location>
</feature>
<reference evidence="2" key="1">
    <citation type="journal article" date="2019" name="Sci. Rep.">
        <title>Draft genome of Tanacetum cinerariifolium, the natural source of mosquito coil.</title>
        <authorList>
            <person name="Yamashiro T."/>
            <person name="Shiraishi A."/>
            <person name="Satake H."/>
            <person name="Nakayama K."/>
        </authorList>
    </citation>
    <scope>NUCLEOTIDE SEQUENCE</scope>
</reference>